<dbReference type="AlphaFoldDB" id="A0AA97CV99"/>
<protein>
    <submittedName>
        <fullName evidence="2">Uncharacterized protein</fullName>
    </submittedName>
</protein>
<dbReference type="EMBL" id="CP128986">
    <property type="protein sequence ID" value="WOC11716.1"/>
    <property type="molecule type" value="Genomic_DNA"/>
</dbReference>
<keyword evidence="1" id="KW-0472">Membrane</keyword>
<feature type="transmembrane region" description="Helical" evidence="1">
    <location>
        <begin position="111"/>
        <end position="130"/>
    </location>
</feature>
<sequence>MIEFKSRLRAPKPDPNDRPSLVVWALRLWMISGALLVALGILTIIDHSVSVGLEFGPLAIGVLIVMVGVAYFLLGSKTYRGELQWRSSLSALTCVIVALLLPLTIGFQSPGLAIVLAVAVIGLAGSVLAYRPASDAWFNCKLNGSVAPEEVRARTAGERESSDDAGGGE</sequence>
<keyword evidence="1" id="KW-0812">Transmembrane</keyword>
<keyword evidence="1" id="KW-1133">Transmembrane helix</keyword>
<dbReference type="RefSeq" id="WP_420041002.1">
    <property type="nucleotide sequence ID" value="NZ_CP128986.1"/>
</dbReference>
<reference evidence="2" key="1">
    <citation type="submission" date="2023-06" db="EMBL/GenBank/DDBJ databases">
        <title>Gordonia sp. nov. and Pseudochrobactrum sp. nov., two species isolated from the burying beetle Nicrophorus vespilloides.</title>
        <authorList>
            <person name="Poehlein A."/>
            <person name="Guzman J."/>
            <person name="Daniel R."/>
            <person name="Vilcinskas A."/>
        </authorList>
    </citation>
    <scope>NUCLEOTIDE SEQUENCE</scope>
    <source>
        <strain evidence="2">MP11Mi</strain>
    </source>
</reference>
<feature type="transmembrane region" description="Helical" evidence="1">
    <location>
        <begin position="57"/>
        <end position="75"/>
    </location>
</feature>
<feature type="transmembrane region" description="Helical" evidence="1">
    <location>
        <begin position="21"/>
        <end position="45"/>
    </location>
</feature>
<organism evidence="2">
    <name type="scientific">Gordonia sp. MP11Mi</name>
    <dbReference type="NCBI Taxonomy" id="3022769"/>
    <lineage>
        <taxon>Bacteria</taxon>
        <taxon>Bacillati</taxon>
        <taxon>Actinomycetota</taxon>
        <taxon>Actinomycetes</taxon>
        <taxon>Mycobacteriales</taxon>
        <taxon>Gordoniaceae</taxon>
        <taxon>Gordonia</taxon>
    </lineage>
</organism>
<evidence type="ECO:0000256" key="1">
    <source>
        <dbReference type="SAM" id="Phobius"/>
    </source>
</evidence>
<name>A0AA97CV99_9ACTN</name>
<accession>A0AA97CV99</accession>
<evidence type="ECO:0000313" key="2">
    <source>
        <dbReference type="EMBL" id="WOC11716.1"/>
    </source>
</evidence>
<proteinExistence type="predicted"/>
<gene>
    <name evidence="2" type="ORF">MP11Mi_07930</name>
</gene>
<feature type="transmembrane region" description="Helical" evidence="1">
    <location>
        <begin position="87"/>
        <end position="105"/>
    </location>
</feature>